<comment type="subcellular location">
    <subcellularLocation>
        <location evidence="1">Membrane</location>
        <topology evidence="1">Single-pass membrane protein</topology>
    </subcellularLocation>
</comment>
<comment type="caution">
    <text evidence="6">The sequence shown here is derived from an EMBL/GenBank/DDBJ whole genome shotgun (WGS) entry which is preliminary data.</text>
</comment>
<dbReference type="InterPro" id="IPR047133">
    <property type="entry name" value="SMIM5"/>
</dbReference>
<keyword evidence="4 5" id="KW-0472">Membrane</keyword>
<dbReference type="Pfam" id="PF15831">
    <property type="entry name" value="SMIM5_18_22"/>
    <property type="match status" value="1"/>
</dbReference>
<evidence type="ECO:0000256" key="3">
    <source>
        <dbReference type="ARBA" id="ARBA00022989"/>
    </source>
</evidence>
<proteinExistence type="predicted"/>
<dbReference type="PANTHER" id="PTHR37344">
    <property type="entry name" value="SMALL INTEGRAL MEMBRANE PROTEIN 5"/>
    <property type="match status" value="1"/>
</dbReference>
<protein>
    <submittedName>
        <fullName evidence="6">Small integral membrane protein 5</fullName>
    </submittedName>
</protein>
<evidence type="ECO:0000256" key="2">
    <source>
        <dbReference type="ARBA" id="ARBA00022692"/>
    </source>
</evidence>
<dbReference type="EMBL" id="AKHW03004113">
    <property type="protein sequence ID" value="KYO31156.1"/>
    <property type="molecule type" value="Genomic_DNA"/>
</dbReference>
<keyword evidence="2 5" id="KW-0812">Transmembrane</keyword>
<dbReference type="AlphaFoldDB" id="A0A151N2U8"/>
<dbReference type="CDD" id="cd20254">
    <property type="entry name" value="CASIMO1_SMIM5"/>
    <property type="match status" value="1"/>
</dbReference>
<organism evidence="6 7">
    <name type="scientific">Alligator mississippiensis</name>
    <name type="common">American alligator</name>
    <dbReference type="NCBI Taxonomy" id="8496"/>
    <lineage>
        <taxon>Eukaryota</taxon>
        <taxon>Metazoa</taxon>
        <taxon>Chordata</taxon>
        <taxon>Craniata</taxon>
        <taxon>Vertebrata</taxon>
        <taxon>Euteleostomi</taxon>
        <taxon>Archelosauria</taxon>
        <taxon>Archosauria</taxon>
        <taxon>Crocodylia</taxon>
        <taxon>Alligatoridae</taxon>
        <taxon>Alligatorinae</taxon>
        <taxon>Alligator</taxon>
    </lineage>
</organism>
<feature type="transmembrane region" description="Helical" evidence="5">
    <location>
        <begin position="32"/>
        <end position="52"/>
    </location>
</feature>
<reference evidence="6 7" key="1">
    <citation type="journal article" date="2012" name="Genome Biol.">
        <title>Sequencing three crocodilian genomes to illuminate the evolution of archosaurs and amniotes.</title>
        <authorList>
            <person name="St John J.A."/>
            <person name="Braun E.L."/>
            <person name="Isberg S.R."/>
            <person name="Miles L.G."/>
            <person name="Chong A.Y."/>
            <person name="Gongora J."/>
            <person name="Dalzell P."/>
            <person name="Moran C."/>
            <person name="Bed'hom B."/>
            <person name="Abzhanov A."/>
            <person name="Burgess S.C."/>
            <person name="Cooksey A.M."/>
            <person name="Castoe T.A."/>
            <person name="Crawford N.G."/>
            <person name="Densmore L.D."/>
            <person name="Drew J.C."/>
            <person name="Edwards S.V."/>
            <person name="Faircloth B.C."/>
            <person name="Fujita M.K."/>
            <person name="Greenwold M.J."/>
            <person name="Hoffmann F.G."/>
            <person name="Howard J.M."/>
            <person name="Iguchi T."/>
            <person name="Janes D.E."/>
            <person name="Khan S.Y."/>
            <person name="Kohno S."/>
            <person name="de Koning A.J."/>
            <person name="Lance S.L."/>
            <person name="McCarthy F.M."/>
            <person name="McCormack J.E."/>
            <person name="Merchant M.E."/>
            <person name="Peterson D.G."/>
            <person name="Pollock D.D."/>
            <person name="Pourmand N."/>
            <person name="Raney B.J."/>
            <person name="Roessler K.A."/>
            <person name="Sanford J.R."/>
            <person name="Sawyer R.H."/>
            <person name="Schmidt C.J."/>
            <person name="Triplett E.W."/>
            <person name="Tuberville T.D."/>
            <person name="Venegas-Anaya M."/>
            <person name="Howard J.T."/>
            <person name="Jarvis E.D."/>
            <person name="Guillette L.J.Jr."/>
            <person name="Glenn T.C."/>
            <person name="Green R.E."/>
            <person name="Ray D.A."/>
        </authorList>
    </citation>
    <scope>NUCLEOTIDE SEQUENCE [LARGE SCALE GENOMIC DNA]</scope>
    <source>
        <strain evidence="6">KSC_2009_1</strain>
    </source>
</reference>
<dbReference type="InterPro" id="IPR031671">
    <property type="entry name" value="SMIM5/18/22"/>
</dbReference>
<evidence type="ECO:0000256" key="5">
    <source>
        <dbReference type="SAM" id="Phobius"/>
    </source>
</evidence>
<feature type="transmembrane region" description="Helical" evidence="5">
    <location>
        <begin position="124"/>
        <end position="152"/>
    </location>
</feature>
<dbReference type="eggNOG" id="ENOG502S8TU">
    <property type="taxonomic scope" value="Eukaryota"/>
</dbReference>
<evidence type="ECO:0000256" key="4">
    <source>
        <dbReference type="ARBA" id="ARBA00023136"/>
    </source>
</evidence>
<gene>
    <name evidence="6" type="primary">SMIM5</name>
    <name evidence="6" type="ORF">Y1Q_0016499</name>
</gene>
<dbReference type="Proteomes" id="UP000050525">
    <property type="component" value="Unassembled WGS sequence"/>
</dbReference>
<sequence length="158" mass="17303">MSSEGFLKEIQVIGEKFLLKLQKLPKAEPVEIATFVVILLFIVTVLSLMIIACSCCCSHCCGCNGEGPLSRSIPGLRARKTSGQKEHPLHAEWLQGRWASMSFPRQEASQILEDLESRIQTDAWALGGLVVIGSFCTVFIVLLLFAAIFGCCSSPKRT</sequence>
<keyword evidence="3 5" id="KW-1133">Transmembrane helix</keyword>
<keyword evidence="7" id="KW-1185">Reference proteome</keyword>
<accession>A0A151N2U8</accession>
<evidence type="ECO:0000313" key="6">
    <source>
        <dbReference type="EMBL" id="KYO31156.1"/>
    </source>
</evidence>
<dbReference type="PANTHER" id="PTHR37344:SF1">
    <property type="entry name" value="SMALL INTEGRAL MEMBRANE PROTEIN 5"/>
    <property type="match status" value="1"/>
</dbReference>
<dbReference type="GO" id="GO:0016020">
    <property type="term" value="C:membrane"/>
    <property type="evidence" value="ECO:0007669"/>
    <property type="project" value="UniProtKB-SubCell"/>
</dbReference>
<evidence type="ECO:0000256" key="1">
    <source>
        <dbReference type="ARBA" id="ARBA00004167"/>
    </source>
</evidence>
<name>A0A151N2U8_ALLMI</name>
<evidence type="ECO:0000313" key="7">
    <source>
        <dbReference type="Proteomes" id="UP000050525"/>
    </source>
</evidence>